<accession>A0A0S4J887</accession>
<sequence>MRPRRHWYFLVDMGMSVSIGLIAAVPAVVVGVNGELPTGVCSGALYAATAVQCAAMIVFAVLRPAAVRWELLLTCLMDALATLGAILASIDNTDAVNGIDTLQLVVSVVLFVVSIAEYMLVLLTFGHLRRNISLLTTERNATKNAHLYRRDQSVALRVLVDLICDEKQRLEKFL</sequence>
<organism evidence="2 3">
    <name type="scientific">Bodo saltans</name>
    <name type="common">Flagellated protozoan</name>
    <dbReference type="NCBI Taxonomy" id="75058"/>
    <lineage>
        <taxon>Eukaryota</taxon>
        <taxon>Discoba</taxon>
        <taxon>Euglenozoa</taxon>
        <taxon>Kinetoplastea</taxon>
        <taxon>Metakinetoplastina</taxon>
        <taxon>Eubodonida</taxon>
        <taxon>Bodonidae</taxon>
        <taxon>Bodo</taxon>
    </lineage>
</organism>
<keyword evidence="3" id="KW-1185">Reference proteome</keyword>
<gene>
    <name evidence="2" type="ORF">BSAL_86535</name>
</gene>
<keyword evidence="1 2" id="KW-0812">Transmembrane</keyword>
<feature type="transmembrane region" description="Helical" evidence="1">
    <location>
        <begin position="7"/>
        <end position="32"/>
    </location>
</feature>
<name>A0A0S4J887_BODSA</name>
<dbReference type="VEuPathDB" id="TriTrypDB:BSAL_86535"/>
<proteinExistence type="predicted"/>
<keyword evidence="1" id="KW-0472">Membrane</keyword>
<feature type="transmembrane region" description="Helical" evidence="1">
    <location>
        <begin position="44"/>
        <end position="62"/>
    </location>
</feature>
<feature type="transmembrane region" description="Helical" evidence="1">
    <location>
        <begin position="102"/>
        <end position="125"/>
    </location>
</feature>
<reference evidence="3" key="1">
    <citation type="submission" date="2015-09" db="EMBL/GenBank/DDBJ databases">
        <authorList>
            <consortium name="Pathogen Informatics"/>
        </authorList>
    </citation>
    <scope>NUCLEOTIDE SEQUENCE [LARGE SCALE GENOMIC DNA]</scope>
    <source>
        <strain evidence="3">Lake Konstanz</strain>
    </source>
</reference>
<evidence type="ECO:0000313" key="2">
    <source>
        <dbReference type="EMBL" id="CUG81165.1"/>
    </source>
</evidence>
<protein>
    <submittedName>
        <fullName evidence="2">Transmembrane protein, putative</fullName>
    </submittedName>
</protein>
<dbReference type="Proteomes" id="UP000051952">
    <property type="component" value="Unassembled WGS sequence"/>
</dbReference>
<evidence type="ECO:0000256" key="1">
    <source>
        <dbReference type="SAM" id="Phobius"/>
    </source>
</evidence>
<keyword evidence="1" id="KW-1133">Transmembrane helix</keyword>
<dbReference type="EMBL" id="CYKH01001061">
    <property type="protein sequence ID" value="CUG81165.1"/>
    <property type="molecule type" value="Genomic_DNA"/>
</dbReference>
<evidence type="ECO:0000313" key="3">
    <source>
        <dbReference type="Proteomes" id="UP000051952"/>
    </source>
</evidence>
<feature type="transmembrane region" description="Helical" evidence="1">
    <location>
        <begin position="69"/>
        <end position="90"/>
    </location>
</feature>
<dbReference type="AlphaFoldDB" id="A0A0S4J887"/>